<dbReference type="InterPro" id="IPR002808">
    <property type="entry name" value="AdoCbi_amidolase"/>
</dbReference>
<gene>
    <name evidence="1" type="ORF">MGLY_32840</name>
</gene>
<dbReference type="RefSeq" id="WP_156275650.1">
    <property type="nucleotide sequence ID" value="NZ_CP046244.1"/>
</dbReference>
<dbReference type="PANTHER" id="PTHR35336">
    <property type="entry name" value="ADENOSYLCOBINAMIDE AMIDOHYDROLASE"/>
    <property type="match status" value="1"/>
</dbReference>
<dbReference type="InterPro" id="IPR052209">
    <property type="entry name" value="CbiZ"/>
</dbReference>
<dbReference type="PANTHER" id="PTHR35336:SF5">
    <property type="entry name" value="ADENOSYLCOBINAMIDE AMIDOHYDROLASE"/>
    <property type="match status" value="1"/>
</dbReference>
<dbReference type="AlphaFoldDB" id="A0A6I5ZX03"/>
<evidence type="ECO:0000313" key="1">
    <source>
        <dbReference type="EMBL" id="QGP93861.1"/>
    </source>
</evidence>
<keyword evidence="1" id="KW-0378">Hydrolase</keyword>
<proteinExistence type="predicted"/>
<dbReference type="Pfam" id="PF01955">
    <property type="entry name" value="CbiZ"/>
    <property type="match status" value="1"/>
</dbReference>
<dbReference type="Proteomes" id="UP000425916">
    <property type="component" value="Chromosome"/>
</dbReference>
<accession>A0A6I5ZX03</accession>
<dbReference type="GO" id="GO:0016787">
    <property type="term" value="F:hydrolase activity"/>
    <property type="evidence" value="ECO:0007669"/>
    <property type="project" value="UniProtKB-KW"/>
</dbReference>
<reference evidence="1 2" key="1">
    <citation type="submission" date="2019-11" db="EMBL/GenBank/DDBJ databases">
        <title>Genome sequence of Moorella glycerini DSM11254.</title>
        <authorList>
            <person name="Poehlein A."/>
            <person name="Boeer T."/>
            <person name="Daniel R."/>
        </authorList>
    </citation>
    <scope>NUCLEOTIDE SEQUENCE [LARGE SCALE GENOMIC DNA]</scope>
    <source>
        <strain evidence="1 2">DSM 11254</strain>
    </source>
</reference>
<dbReference type="OrthoDB" id="9767827at2"/>
<name>A0A6I5ZX03_9FIRM</name>
<dbReference type="EMBL" id="CP046244">
    <property type="protein sequence ID" value="QGP93861.1"/>
    <property type="molecule type" value="Genomic_DNA"/>
</dbReference>
<evidence type="ECO:0000313" key="2">
    <source>
        <dbReference type="Proteomes" id="UP000425916"/>
    </source>
</evidence>
<keyword evidence="2" id="KW-1185">Reference proteome</keyword>
<organism evidence="1 2">
    <name type="scientific">Neomoorella glycerini</name>
    <dbReference type="NCBI Taxonomy" id="55779"/>
    <lineage>
        <taxon>Bacteria</taxon>
        <taxon>Bacillati</taxon>
        <taxon>Bacillota</taxon>
        <taxon>Clostridia</taxon>
        <taxon>Neomoorellales</taxon>
        <taxon>Neomoorellaceae</taxon>
        <taxon>Neomoorella</taxon>
    </lineage>
</organism>
<sequence>MLICELNSGEKIHRREETLIVYFPGPRRVVSTAWVNGGCREDLQAVFNHHLAPHQHDPASLPGGSAEGYLEYLAGKLGLPYRHTAGLLTAARMENAAIKTNGFRELTVTAIVTGGIDVNGGRAGDRADYYERDGQWVLVPGTINIILLINGNLPPHALVRSIVTATEAKAAALQELMAPSRYSRGIATGSGTDQIITVANTQSHHYFTDAGKHAKLGELIGVTVKEAVKVALEKQTGLNARRQCSFLARLERYGVSAEDFWRQAGEEGLGLDRDSYLARLQHIQGEPGLVALAASLIHLWDEYEWGLLPGEAVIAAGLRLLQGYNEGEICLAAATGEDPVRSLSRLFIRLINRVIADRVYDGPESGLCR</sequence>
<protein>
    <submittedName>
        <fullName evidence="1">Adenosylcobinamide amidohydrolase</fullName>
    </submittedName>
</protein>